<dbReference type="PANTHER" id="PTHR10828:SF50">
    <property type="entry name" value="REDUCTASE (ARC2), PUTATIVE (AFU_ORTHOLOGUE AFUA_6G13400)-RELATED"/>
    <property type="match status" value="1"/>
</dbReference>
<dbReference type="InterPro" id="IPR036873">
    <property type="entry name" value="Rhodanese-like_dom_sf"/>
</dbReference>
<dbReference type="STRING" id="1280837.A0A316VFZ3"/>
<feature type="domain" description="Rhodanese" evidence="1">
    <location>
        <begin position="54"/>
        <end position="138"/>
    </location>
</feature>
<sequence>MTSEHPIDSKNWYDVYEKANERETELPLITVQELASLQSGGQAGKDFLVIDNMIPGAVNFPAQSLHVSLESLTVALSHIPFFIFHCSKSVGRGPRAARWFVEALRKQERDGSFGREKRVAILQGGILRWEEVYGSGSLKARGQANGLKSIQL</sequence>
<proteinExistence type="predicted"/>
<gene>
    <name evidence="2" type="ORF">FA14DRAFT_367</name>
</gene>
<accession>A0A316VFZ3</accession>
<dbReference type="GO" id="GO:0005634">
    <property type="term" value="C:nucleus"/>
    <property type="evidence" value="ECO:0007669"/>
    <property type="project" value="TreeGrafter"/>
</dbReference>
<dbReference type="PROSITE" id="PS50206">
    <property type="entry name" value="RHODANESE_3"/>
    <property type="match status" value="1"/>
</dbReference>
<evidence type="ECO:0000313" key="3">
    <source>
        <dbReference type="Proteomes" id="UP000245771"/>
    </source>
</evidence>
<keyword evidence="3" id="KW-1185">Reference proteome</keyword>
<dbReference type="OrthoDB" id="8300214at2759"/>
<dbReference type="PANTHER" id="PTHR10828">
    <property type="entry name" value="M-PHASE INDUCER PHOSPHATASE DUAL SPECIFICITY PHOSPHATASE CDC25"/>
    <property type="match status" value="1"/>
</dbReference>
<dbReference type="Proteomes" id="UP000245771">
    <property type="component" value="Unassembled WGS sequence"/>
</dbReference>
<dbReference type="GeneID" id="37024026"/>
<dbReference type="Gene3D" id="3.40.250.10">
    <property type="entry name" value="Rhodanese-like domain"/>
    <property type="match status" value="1"/>
</dbReference>
<name>A0A316VFZ3_9BASI</name>
<dbReference type="SUPFAM" id="SSF52821">
    <property type="entry name" value="Rhodanese/Cell cycle control phosphatase"/>
    <property type="match status" value="1"/>
</dbReference>
<dbReference type="InParanoid" id="A0A316VFZ3"/>
<evidence type="ECO:0000259" key="1">
    <source>
        <dbReference type="PROSITE" id="PS50206"/>
    </source>
</evidence>
<organism evidence="2 3">
    <name type="scientific">Meira miltonrushii</name>
    <dbReference type="NCBI Taxonomy" id="1280837"/>
    <lineage>
        <taxon>Eukaryota</taxon>
        <taxon>Fungi</taxon>
        <taxon>Dikarya</taxon>
        <taxon>Basidiomycota</taxon>
        <taxon>Ustilaginomycotina</taxon>
        <taxon>Exobasidiomycetes</taxon>
        <taxon>Exobasidiales</taxon>
        <taxon>Brachybasidiaceae</taxon>
        <taxon>Meira</taxon>
    </lineage>
</organism>
<dbReference type="RefSeq" id="XP_025356748.1">
    <property type="nucleotide sequence ID" value="XM_025502245.1"/>
</dbReference>
<dbReference type="EMBL" id="KZ819602">
    <property type="protein sequence ID" value="PWN36446.1"/>
    <property type="molecule type" value="Genomic_DNA"/>
</dbReference>
<reference evidence="2 3" key="1">
    <citation type="journal article" date="2018" name="Mol. Biol. Evol.">
        <title>Broad Genomic Sampling Reveals a Smut Pathogenic Ancestry of the Fungal Clade Ustilaginomycotina.</title>
        <authorList>
            <person name="Kijpornyongpan T."/>
            <person name="Mondo S.J."/>
            <person name="Barry K."/>
            <person name="Sandor L."/>
            <person name="Lee J."/>
            <person name="Lipzen A."/>
            <person name="Pangilinan J."/>
            <person name="LaButti K."/>
            <person name="Hainaut M."/>
            <person name="Henrissat B."/>
            <person name="Grigoriev I.V."/>
            <person name="Spatafora J.W."/>
            <person name="Aime M.C."/>
        </authorList>
    </citation>
    <scope>NUCLEOTIDE SEQUENCE [LARGE SCALE GENOMIC DNA]</scope>
    <source>
        <strain evidence="2 3">MCA 3882</strain>
    </source>
</reference>
<evidence type="ECO:0000313" key="2">
    <source>
        <dbReference type="EMBL" id="PWN36446.1"/>
    </source>
</evidence>
<dbReference type="InterPro" id="IPR001763">
    <property type="entry name" value="Rhodanese-like_dom"/>
</dbReference>
<dbReference type="AlphaFoldDB" id="A0A316VFZ3"/>
<dbReference type="GO" id="GO:0004725">
    <property type="term" value="F:protein tyrosine phosphatase activity"/>
    <property type="evidence" value="ECO:0007669"/>
    <property type="project" value="TreeGrafter"/>
</dbReference>
<dbReference type="GO" id="GO:0005737">
    <property type="term" value="C:cytoplasm"/>
    <property type="evidence" value="ECO:0007669"/>
    <property type="project" value="TreeGrafter"/>
</dbReference>
<protein>
    <submittedName>
        <fullName evidence="2">Rhodanese-like protein</fullName>
    </submittedName>
</protein>